<evidence type="ECO:0000259" key="2">
    <source>
        <dbReference type="Pfam" id="PF22600"/>
    </source>
</evidence>
<feature type="region of interest" description="Disordered" evidence="1">
    <location>
        <begin position="419"/>
        <end position="438"/>
    </location>
</feature>
<dbReference type="GO" id="GO:0010605">
    <property type="term" value="P:negative regulation of macromolecule metabolic process"/>
    <property type="evidence" value="ECO:0007669"/>
    <property type="project" value="UniProtKB-ARBA"/>
</dbReference>
<evidence type="ECO:0000313" key="3">
    <source>
        <dbReference type="EMBL" id="KIW69633.1"/>
    </source>
</evidence>
<feature type="domain" description="Poly(A) RNA polymerase mitochondrial-like central palm" evidence="2">
    <location>
        <begin position="181"/>
        <end position="313"/>
    </location>
</feature>
<dbReference type="SUPFAM" id="SSF81631">
    <property type="entry name" value="PAP/OAS1 substrate-binding domain"/>
    <property type="match status" value="1"/>
</dbReference>
<evidence type="ECO:0000256" key="1">
    <source>
        <dbReference type="SAM" id="MobiDB-lite"/>
    </source>
</evidence>
<dbReference type="PANTHER" id="PTHR23092:SF15">
    <property type="entry name" value="INACTIVE NON-CANONICAL POLY(A) RNA POLYMERASE PROTEIN TRF4-2-RELATED"/>
    <property type="match status" value="1"/>
</dbReference>
<dbReference type="SUPFAM" id="SSF81301">
    <property type="entry name" value="Nucleotidyltransferase"/>
    <property type="match status" value="1"/>
</dbReference>
<dbReference type="Gene3D" id="1.10.1410.10">
    <property type="match status" value="1"/>
</dbReference>
<accession>A0A0D2FN29</accession>
<dbReference type="STRING" id="5601.A0A0D2FN29"/>
<dbReference type="Proteomes" id="UP000054266">
    <property type="component" value="Unassembled WGS sequence"/>
</dbReference>
<reference evidence="3 4" key="1">
    <citation type="submission" date="2015-01" db="EMBL/GenBank/DDBJ databases">
        <title>The Genome Sequence of Capronia semiimmersa CBS27337.</title>
        <authorList>
            <consortium name="The Broad Institute Genomics Platform"/>
            <person name="Cuomo C."/>
            <person name="de Hoog S."/>
            <person name="Gorbushina A."/>
            <person name="Stielow B."/>
            <person name="Teixiera M."/>
            <person name="Abouelleil A."/>
            <person name="Chapman S.B."/>
            <person name="Priest M."/>
            <person name="Young S.K."/>
            <person name="Wortman J."/>
            <person name="Nusbaum C."/>
            <person name="Birren B."/>
        </authorList>
    </citation>
    <scope>NUCLEOTIDE SEQUENCE [LARGE SCALE GENOMIC DNA]</scope>
    <source>
        <strain evidence="3 4">CBS 27337</strain>
    </source>
</reference>
<dbReference type="PANTHER" id="PTHR23092">
    <property type="entry name" value="POLY(A) RNA POLYMERASE"/>
    <property type="match status" value="1"/>
</dbReference>
<dbReference type="Gene3D" id="3.30.460.10">
    <property type="entry name" value="Beta Polymerase, domain 2"/>
    <property type="match status" value="1"/>
</dbReference>
<dbReference type="AlphaFoldDB" id="A0A0D2FN29"/>
<gene>
    <name evidence="3" type="ORF">PV04_05499</name>
</gene>
<dbReference type="GO" id="GO:0031499">
    <property type="term" value="C:TRAMP complex"/>
    <property type="evidence" value="ECO:0007669"/>
    <property type="project" value="TreeGrafter"/>
</dbReference>
<dbReference type="GO" id="GO:0031123">
    <property type="term" value="P:RNA 3'-end processing"/>
    <property type="evidence" value="ECO:0007669"/>
    <property type="project" value="TreeGrafter"/>
</dbReference>
<dbReference type="Pfam" id="PF22600">
    <property type="entry name" value="MTPAP-like_central"/>
    <property type="match status" value="1"/>
</dbReference>
<evidence type="ECO:0000313" key="4">
    <source>
        <dbReference type="Proteomes" id="UP000054266"/>
    </source>
</evidence>
<keyword evidence="4" id="KW-1185">Reference proteome</keyword>
<dbReference type="InterPro" id="IPR054708">
    <property type="entry name" value="MTPAP-like_central"/>
</dbReference>
<feature type="compositionally biased region" description="Basic and acidic residues" evidence="1">
    <location>
        <begin position="420"/>
        <end position="435"/>
    </location>
</feature>
<protein>
    <recommendedName>
        <fullName evidence="2">Poly(A) RNA polymerase mitochondrial-like central palm domain-containing protein</fullName>
    </recommendedName>
</protein>
<dbReference type="GO" id="GO:1990817">
    <property type="term" value="F:poly(A) RNA polymerase activity"/>
    <property type="evidence" value="ECO:0007669"/>
    <property type="project" value="InterPro"/>
</dbReference>
<dbReference type="InterPro" id="IPR043519">
    <property type="entry name" value="NT_sf"/>
</dbReference>
<dbReference type="GO" id="GO:0005730">
    <property type="term" value="C:nucleolus"/>
    <property type="evidence" value="ECO:0007669"/>
    <property type="project" value="TreeGrafter"/>
</dbReference>
<dbReference type="InterPro" id="IPR045862">
    <property type="entry name" value="Trf4-like"/>
</dbReference>
<name>A0A0D2FN29_9EURO</name>
<proteinExistence type="predicted"/>
<dbReference type="EMBL" id="KN846958">
    <property type="protein sequence ID" value="KIW69633.1"/>
    <property type="molecule type" value="Genomic_DNA"/>
</dbReference>
<organism evidence="3 4">
    <name type="scientific">Phialophora macrospora</name>
    <dbReference type="NCBI Taxonomy" id="1851006"/>
    <lineage>
        <taxon>Eukaryota</taxon>
        <taxon>Fungi</taxon>
        <taxon>Dikarya</taxon>
        <taxon>Ascomycota</taxon>
        <taxon>Pezizomycotina</taxon>
        <taxon>Eurotiomycetes</taxon>
        <taxon>Chaetothyriomycetidae</taxon>
        <taxon>Chaetothyriales</taxon>
        <taxon>Herpotrichiellaceae</taxon>
        <taxon>Phialophora</taxon>
    </lineage>
</organism>
<dbReference type="GO" id="GO:0043634">
    <property type="term" value="P:polyadenylation-dependent ncRNA catabolic process"/>
    <property type="evidence" value="ECO:0007669"/>
    <property type="project" value="TreeGrafter"/>
</dbReference>
<dbReference type="GO" id="GO:0003729">
    <property type="term" value="F:mRNA binding"/>
    <property type="evidence" value="ECO:0007669"/>
    <property type="project" value="TreeGrafter"/>
</dbReference>
<sequence length="570" mass="64497">MPPKHLLIHQSPHKRRYEAAGSIICQYVRARTGTFCQHRSLASPLASSAQAHTSIPDSPTTFTAEPNIDIKSLENTLRAHREANRPPVVRKTFRKGESVWIEDRDGGLPALKLKVPQKKVGHFKRIDLSPVTGLRGTSRDLDVLWRIRDTEKNPPLHYRLPWLRHLDSSDPAAPISAIERLTAEIRAFEKYSSPSEEEQRAANDALNDIIECVRATENELIVDVIGSRATNLADPLSDLDINVSSPEQWVILDEPAQEAPFKVLNKLYKTLRKPSKTTNQSVSHRIETHCYLRHARVPILLCCHKPSGLPIQIQSTPRTYDSREYVKASLKEYPSLRSLFKVLKQLLQMRGLTIGSSGGITSYPLLQMIVAALKFSEGRFHPADVGNHFLFFLDFYSDINFSTHGISTEPLELFSKSVGRARERGEEPEHARDGTELPDQARMCRDHVTFQGRSRGRFQKSKDYLMTLQDPANPVNDLGKSCFHIQDVQETFIAIRSSLKRVMAQWDLVSTTSGRPGVQNLVRSLLEPCVGGDYRIYEHERDDLRRLGRGSMEKLKEAATSEARLMYPST</sequence>
<dbReference type="HOGENOM" id="CLU_019612_0_0_1"/>